<evidence type="ECO:0000256" key="3">
    <source>
        <dbReference type="ARBA" id="ARBA00022679"/>
    </source>
</evidence>
<dbReference type="EMBL" id="LNYO01000027">
    <property type="protein sequence ID" value="KTD32204.1"/>
    <property type="molecule type" value="Genomic_DNA"/>
</dbReference>
<dbReference type="Gene3D" id="3.90.580.10">
    <property type="entry name" value="Zinc finger, CHC2-type domain"/>
    <property type="match status" value="1"/>
</dbReference>
<dbReference type="GO" id="GO:1990077">
    <property type="term" value="C:primosome complex"/>
    <property type="evidence" value="ECO:0007669"/>
    <property type="project" value="UniProtKB-KW"/>
</dbReference>
<dbReference type="GO" id="GO:0000428">
    <property type="term" value="C:DNA-directed RNA polymerase complex"/>
    <property type="evidence" value="ECO:0007669"/>
    <property type="project" value="UniProtKB-KW"/>
</dbReference>
<dbReference type="PATRIC" id="fig|45070.6.peg.3289"/>
<feature type="domain" description="DUF7146" evidence="9">
    <location>
        <begin position="667"/>
        <end position="762"/>
    </location>
</feature>
<evidence type="ECO:0000259" key="8">
    <source>
        <dbReference type="Pfam" id="PF13362"/>
    </source>
</evidence>
<evidence type="ECO:0000313" key="10">
    <source>
        <dbReference type="EMBL" id="KTD32204.1"/>
    </source>
</evidence>
<keyword evidence="1" id="KW-0240">DNA-directed RNA polymerase</keyword>
<dbReference type="STRING" id="45070.Lnau_3115"/>
<evidence type="ECO:0000256" key="2">
    <source>
        <dbReference type="ARBA" id="ARBA00022515"/>
    </source>
</evidence>
<keyword evidence="6" id="KW-0804">Transcription</keyword>
<dbReference type="InterPro" id="IPR055570">
    <property type="entry name" value="DUF7146"/>
</dbReference>
<dbReference type="GO" id="GO:0016779">
    <property type="term" value="F:nucleotidyltransferase activity"/>
    <property type="evidence" value="ECO:0007669"/>
    <property type="project" value="UniProtKB-KW"/>
</dbReference>
<evidence type="ECO:0000256" key="6">
    <source>
        <dbReference type="ARBA" id="ARBA00023163"/>
    </source>
</evidence>
<dbReference type="InterPro" id="IPR006171">
    <property type="entry name" value="TOPRIM_dom"/>
</dbReference>
<protein>
    <submittedName>
        <fullName evidence="10">Putative conjugative transfer protein TraI</fullName>
    </submittedName>
</protein>
<evidence type="ECO:0000259" key="9">
    <source>
        <dbReference type="Pfam" id="PF23639"/>
    </source>
</evidence>
<keyword evidence="4" id="KW-0548">Nucleotidyltransferase</keyword>
<accession>A0A0W0WIM3</accession>
<evidence type="ECO:0000256" key="1">
    <source>
        <dbReference type="ARBA" id="ARBA00022478"/>
    </source>
</evidence>
<dbReference type="Pfam" id="PF13362">
    <property type="entry name" value="Toprim_3"/>
    <property type="match status" value="1"/>
</dbReference>
<dbReference type="SUPFAM" id="SSF57783">
    <property type="entry name" value="Zinc beta-ribbon"/>
    <property type="match status" value="1"/>
</dbReference>
<sequence length="912" mass="103612">MKLSRTSRLALRLGIKTKEYHDYIHANEEKERHQKRRDLFLSQPRERVINDYPELKPIYEVQDSALRFFNDVLIATPQSLNTNRRNQLRAQHLAFEAFDFLDKNKPVPLFFREGRSEEASLLRAEELRTLRHELNLSFDDNARVNSELRQEAHARYAKFSHSFFSNEQEAVKQYPELAPLMKVKKQATRYFSQWVIEEKRDKVIKDCLNRAIKDIARHIPLPNAEEIKAEALSLRSSWIGTQTNIPQAKGGAPSKTYQYQGVDFMKQLIGKNGIAQGWWPYNPDLLEATNRINDIDNEILKEQWITSFNTLPKEEVLEKFPKLTVIYNKLDAARLFYNEKIATPYAEEAAKTIVTLDFDCLLKNEPIKAISETPAKLHEQLIQQIQYQLQIEGKEKSLVTAAKPFNQQLKVFHRIQESTFNDLDASNENFPDELAPVLVPKVLELPQKPLISLESIAEQIRDLKAQMLEAGLSQQPLDKLLQEQLNLSQDPVEQELKASTDTQLFLEEKTIQPTISLSSLHSTAAPLDLDAILNSDHRSKTIEGDEFSRWDIPLLTEALNKRGREFVTALLGEPRFQDNQQLRFGANKGSLIVTIAGPKQGLWYDHQTGEGGNLIQLVQKEKNLNFKEALDYIGNYLDFSPEKSVSSQIDVSDLPKTLTDDQIKLVRYARQLANSSQPLEGTLAETYLKSRGIDTSVCSPYVRFLPSVKEKETGQMHPALLLIGKNKAGKVQCAQVTFLSKEGKKLSIEEPKRTFGLPKGALIPVHVGTSNLYGLAEGGETSLSVACAHKELTVFASLGSFTNFAHSALNGNGNTLIVFADNDLAAKASISKRNKAFEQLQAQGFNLLTCKPKTLRQDFNDVLQEKGLEGLRQESLQLTLYASEKKESTRHQENQFSRQLEKKKTPEQELDF</sequence>
<feature type="region of interest" description="Disordered" evidence="7">
    <location>
        <begin position="883"/>
        <end position="912"/>
    </location>
</feature>
<dbReference type="GO" id="GO:0003677">
    <property type="term" value="F:DNA binding"/>
    <property type="evidence" value="ECO:0007669"/>
    <property type="project" value="InterPro"/>
</dbReference>
<dbReference type="GO" id="GO:0008270">
    <property type="term" value="F:zinc ion binding"/>
    <property type="evidence" value="ECO:0007669"/>
    <property type="project" value="InterPro"/>
</dbReference>
<gene>
    <name evidence="10" type="ORF">Lnau_3115</name>
</gene>
<evidence type="ECO:0000313" key="11">
    <source>
        <dbReference type="Proteomes" id="UP000054725"/>
    </source>
</evidence>
<evidence type="ECO:0000256" key="7">
    <source>
        <dbReference type="SAM" id="MobiDB-lite"/>
    </source>
</evidence>
<feature type="domain" description="Toprim" evidence="8">
    <location>
        <begin position="775"/>
        <end position="867"/>
    </location>
</feature>
<reference evidence="10 11" key="1">
    <citation type="submission" date="2015-11" db="EMBL/GenBank/DDBJ databases">
        <title>Genomic analysis of 38 Legionella species identifies large and diverse effector repertoires.</title>
        <authorList>
            <person name="Burstein D."/>
            <person name="Amaro F."/>
            <person name="Zusman T."/>
            <person name="Lifshitz Z."/>
            <person name="Cohen O."/>
            <person name="Gilbert J.A."/>
            <person name="Pupko T."/>
            <person name="Shuman H.A."/>
            <person name="Segal G."/>
        </authorList>
    </citation>
    <scope>NUCLEOTIDE SEQUENCE [LARGE SCALE GENOMIC DNA]</scope>
    <source>
        <strain evidence="10 11">ATCC 49506</strain>
    </source>
</reference>
<keyword evidence="5" id="KW-0235">DNA replication</keyword>
<dbReference type="AlphaFoldDB" id="A0A0W0WIM3"/>
<evidence type="ECO:0000256" key="5">
    <source>
        <dbReference type="ARBA" id="ARBA00022705"/>
    </source>
</evidence>
<organism evidence="10 11">
    <name type="scientific">Legionella nautarum</name>
    <dbReference type="NCBI Taxonomy" id="45070"/>
    <lineage>
        <taxon>Bacteria</taxon>
        <taxon>Pseudomonadati</taxon>
        <taxon>Pseudomonadota</taxon>
        <taxon>Gammaproteobacteria</taxon>
        <taxon>Legionellales</taxon>
        <taxon>Legionellaceae</taxon>
        <taxon>Legionella</taxon>
    </lineage>
</organism>
<keyword evidence="2" id="KW-0639">Primosome</keyword>
<name>A0A0W0WIM3_9GAMM</name>
<evidence type="ECO:0000256" key="4">
    <source>
        <dbReference type="ARBA" id="ARBA00022695"/>
    </source>
</evidence>
<dbReference type="GO" id="GO:0006269">
    <property type="term" value="P:DNA replication, synthesis of primer"/>
    <property type="evidence" value="ECO:0007669"/>
    <property type="project" value="UniProtKB-KW"/>
</dbReference>
<dbReference type="OrthoDB" id="1634048at2"/>
<keyword evidence="11" id="KW-1185">Reference proteome</keyword>
<comment type="caution">
    <text evidence="10">The sequence shown here is derived from an EMBL/GenBank/DDBJ whole genome shotgun (WGS) entry which is preliminary data.</text>
</comment>
<keyword evidence="3" id="KW-0808">Transferase</keyword>
<dbReference type="Pfam" id="PF23639">
    <property type="entry name" value="DUF7146"/>
    <property type="match status" value="1"/>
</dbReference>
<proteinExistence type="predicted"/>
<dbReference type="RefSeq" id="WP_058506091.1">
    <property type="nucleotide sequence ID" value="NZ_CAAAIF010000015.1"/>
</dbReference>
<dbReference type="Proteomes" id="UP000054725">
    <property type="component" value="Unassembled WGS sequence"/>
</dbReference>
<dbReference type="InterPro" id="IPR036977">
    <property type="entry name" value="DNA_primase_Znf_CHC2"/>
</dbReference>